<dbReference type="PANTHER" id="PTHR41373">
    <property type="entry name" value="DUF2156 DOMAIN-CONTAINING PROTEIN"/>
    <property type="match status" value="1"/>
</dbReference>
<reference evidence="2 3" key="1">
    <citation type="submission" date="2014-08" db="EMBL/GenBank/DDBJ databases">
        <title>Porphyromonas gulae strain:COT-052_OH3439 Genome sequencing.</title>
        <authorList>
            <person name="Wallis C."/>
            <person name="Deusch O."/>
            <person name="O'Flynn C."/>
            <person name="Davis I."/>
            <person name="Jospin G."/>
            <person name="Darling A.E."/>
            <person name="Coil D.A."/>
            <person name="Alexiev A."/>
            <person name="Horsfall A."/>
            <person name="Kirkwood N."/>
            <person name="Harris S."/>
            <person name="Eisen J.A."/>
        </authorList>
    </citation>
    <scope>NUCLEOTIDE SEQUENCE [LARGE SCALE GENOMIC DNA]</scope>
    <source>
        <strain evidence="3">COT-052 OH3439</strain>
    </source>
</reference>
<organism evidence="2 3">
    <name type="scientific">Porphyromonas gulae</name>
    <dbReference type="NCBI Taxonomy" id="111105"/>
    <lineage>
        <taxon>Bacteria</taxon>
        <taxon>Pseudomonadati</taxon>
        <taxon>Bacteroidota</taxon>
        <taxon>Bacteroidia</taxon>
        <taxon>Bacteroidales</taxon>
        <taxon>Porphyromonadaceae</taxon>
        <taxon>Porphyromonas</taxon>
    </lineage>
</organism>
<accession>A0A0A2EZJ5</accession>
<dbReference type="Gene3D" id="3.40.630.30">
    <property type="match status" value="1"/>
</dbReference>
<name>A0A0A2EZJ5_9PORP</name>
<dbReference type="Pfam" id="PF09924">
    <property type="entry name" value="LPG_synthase_C"/>
    <property type="match status" value="1"/>
</dbReference>
<keyword evidence="3" id="KW-1185">Reference proteome</keyword>
<dbReference type="RefSeq" id="WP_039426676.1">
    <property type="nucleotide sequence ID" value="NZ_JRAK01000150.1"/>
</dbReference>
<sequence length="307" mass="35218">MNIEFKPVEPTDRSAITTITFSSGARICDLAFSNLYCWSFVYGTSWAIVEDCLIIRFKPKSRSHPVYLFPVGADPERIVAAAHRLKAEVVHEDYPLIFMGVTPDIHRCIEEHCSAEYYFIEDEAYCDYIYERESLATLSGKKLQAKRNHINKFLSLYPDYTYDPVKDSDAEECLMLAHLWLDNRGDQDGRELEVEMVERAFRHRQELGLSGGVLRVRGRVVAFCLGSPINADTFGVHIEKADAMVEGAFTMINREFARSIPDTFRYINREEDLGLPGLRQAKLSYRPAILLPKQTAILRRDHDRIQA</sequence>
<dbReference type="InterPro" id="IPR016732">
    <property type="entry name" value="UCP018688"/>
</dbReference>
<comment type="caution">
    <text evidence="2">The sequence shown here is derived from an EMBL/GenBank/DDBJ whole genome shotgun (WGS) entry which is preliminary data.</text>
</comment>
<dbReference type="PIRSF" id="PIRSF018688">
    <property type="entry name" value="UCP018688"/>
    <property type="match status" value="1"/>
</dbReference>
<dbReference type="InterPro" id="IPR016181">
    <property type="entry name" value="Acyl_CoA_acyltransferase"/>
</dbReference>
<evidence type="ECO:0000313" key="3">
    <source>
        <dbReference type="Proteomes" id="UP000030146"/>
    </source>
</evidence>
<evidence type="ECO:0000259" key="1">
    <source>
        <dbReference type="Pfam" id="PF09924"/>
    </source>
</evidence>
<proteinExistence type="predicted"/>
<dbReference type="InterPro" id="IPR024320">
    <property type="entry name" value="LPG_synthase_C"/>
</dbReference>
<feature type="domain" description="Phosphatidylglycerol lysyltransferase C-terminal" evidence="1">
    <location>
        <begin position="27"/>
        <end position="296"/>
    </location>
</feature>
<dbReference type="AlphaFoldDB" id="A0A0A2EZJ5"/>
<dbReference type="SUPFAM" id="SSF55729">
    <property type="entry name" value="Acyl-CoA N-acyltransferases (Nat)"/>
    <property type="match status" value="2"/>
</dbReference>
<evidence type="ECO:0000313" key="2">
    <source>
        <dbReference type="EMBL" id="KGN84296.1"/>
    </source>
</evidence>
<dbReference type="Proteomes" id="UP000030146">
    <property type="component" value="Unassembled WGS sequence"/>
</dbReference>
<protein>
    <recommendedName>
        <fullName evidence="1">Phosphatidylglycerol lysyltransferase C-terminal domain-containing protein</fullName>
    </recommendedName>
</protein>
<dbReference type="EMBL" id="JRAK01000150">
    <property type="protein sequence ID" value="KGN84296.1"/>
    <property type="molecule type" value="Genomic_DNA"/>
</dbReference>
<dbReference type="PANTHER" id="PTHR41373:SF1">
    <property type="entry name" value="PHOSPHATIDYLGLYCEROL LYSYLTRANSFERASE C-TERMINAL DOMAIN-CONTAINING PROTEIN"/>
    <property type="match status" value="1"/>
</dbReference>
<gene>
    <name evidence="2" type="ORF">HR15_11180</name>
</gene>